<dbReference type="Proteomes" id="UP000078284">
    <property type="component" value="Chromosome 5"/>
</dbReference>
<dbReference type="InterPro" id="IPR053781">
    <property type="entry name" value="F-box_AtFBL13-like"/>
</dbReference>
<dbReference type="Pfam" id="PF00646">
    <property type="entry name" value="F-box"/>
    <property type="match status" value="1"/>
</dbReference>
<dbReference type="SMART" id="SM00256">
    <property type="entry name" value="FBOX"/>
    <property type="match status" value="1"/>
</dbReference>
<dbReference type="EMBL" id="LUHQ01000005">
    <property type="protein sequence ID" value="OAO92247.1"/>
    <property type="molecule type" value="Genomic_DNA"/>
</dbReference>
<evidence type="ECO:0000259" key="1">
    <source>
        <dbReference type="PROSITE" id="PS50181"/>
    </source>
</evidence>
<dbReference type="SUPFAM" id="SSF81383">
    <property type="entry name" value="F-box domain"/>
    <property type="match status" value="1"/>
</dbReference>
<feature type="domain" description="F-box" evidence="1">
    <location>
        <begin position="1"/>
        <end position="52"/>
    </location>
</feature>
<dbReference type="PANTHER" id="PTHR31900">
    <property type="entry name" value="F-BOX/RNI SUPERFAMILY PROTEIN-RELATED"/>
    <property type="match status" value="1"/>
</dbReference>
<dbReference type="InterPro" id="IPR055411">
    <property type="entry name" value="LRR_FXL15/At3g58940/PEG3-like"/>
</dbReference>
<comment type="caution">
    <text evidence="2">The sequence shown here is derived from an EMBL/GenBank/DDBJ whole genome shotgun (WGS) entry which is preliminary data.</text>
</comment>
<protein>
    <recommendedName>
        <fullName evidence="1">F-box domain-containing protein</fullName>
    </recommendedName>
</protein>
<dbReference type="InterPro" id="IPR050232">
    <property type="entry name" value="FBL13/AtMIF1-like"/>
</dbReference>
<accession>A0A178UGE8</accession>
<dbReference type="Pfam" id="PF24758">
    <property type="entry name" value="LRR_At5g56370"/>
    <property type="match status" value="1"/>
</dbReference>
<dbReference type="InterPro" id="IPR006566">
    <property type="entry name" value="FBD"/>
</dbReference>
<reference evidence="3" key="1">
    <citation type="journal article" date="2016" name="Proc. Natl. Acad. Sci. U.S.A.">
        <title>Chromosome-level assembly of Arabidopsis thaliana Ler reveals the extent of translocation and inversion polymorphisms.</title>
        <authorList>
            <person name="Zapata L."/>
            <person name="Ding J."/>
            <person name="Willing E.M."/>
            <person name="Hartwig B."/>
            <person name="Bezdan D."/>
            <person name="Jiao W.B."/>
            <person name="Patel V."/>
            <person name="Velikkakam James G."/>
            <person name="Koornneef M."/>
            <person name="Ossowski S."/>
            <person name="Schneeberger K."/>
        </authorList>
    </citation>
    <scope>NUCLEOTIDE SEQUENCE [LARGE SCALE GENOMIC DNA]</scope>
    <source>
        <strain evidence="3">cv. Landsberg erecta</strain>
    </source>
</reference>
<evidence type="ECO:0000313" key="3">
    <source>
        <dbReference type="Proteomes" id="UP000078284"/>
    </source>
</evidence>
<dbReference type="PANTHER" id="PTHR31900:SF34">
    <property type="entry name" value="EMB|CAB62440.1-RELATED"/>
    <property type="match status" value="1"/>
</dbReference>
<gene>
    <name evidence="2" type="ordered locus">AXX17_At5g55560</name>
</gene>
<dbReference type="InterPro" id="IPR036047">
    <property type="entry name" value="F-box-like_dom_sf"/>
</dbReference>
<dbReference type="PROSITE" id="PS50181">
    <property type="entry name" value="FBOX"/>
    <property type="match status" value="1"/>
</dbReference>
<dbReference type="Gene3D" id="1.20.1280.50">
    <property type="match status" value="1"/>
</dbReference>
<dbReference type="SUPFAM" id="SSF52047">
    <property type="entry name" value="RNI-like"/>
    <property type="match status" value="1"/>
</dbReference>
<dbReference type="ExpressionAtlas" id="A0A178UGE8">
    <property type="expression patterns" value="baseline and differential"/>
</dbReference>
<dbReference type="Gene3D" id="3.80.10.10">
    <property type="entry name" value="Ribonuclease Inhibitor"/>
    <property type="match status" value="1"/>
</dbReference>
<dbReference type="InterPro" id="IPR001810">
    <property type="entry name" value="F-box_dom"/>
</dbReference>
<dbReference type="InterPro" id="IPR032675">
    <property type="entry name" value="LRR_dom_sf"/>
</dbReference>
<name>A0A178UGE8_ARATH</name>
<dbReference type="CDD" id="cd22160">
    <property type="entry name" value="F-box_AtFBL13-like"/>
    <property type="match status" value="1"/>
</dbReference>
<organism evidence="2 3">
    <name type="scientific">Arabidopsis thaliana</name>
    <name type="common">Mouse-ear cress</name>
    <dbReference type="NCBI Taxonomy" id="3702"/>
    <lineage>
        <taxon>Eukaryota</taxon>
        <taxon>Viridiplantae</taxon>
        <taxon>Streptophyta</taxon>
        <taxon>Embryophyta</taxon>
        <taxon>Tracheophyta</taxon>
        <taxon>Spermatophyta</taxon>
        <taxon>Magnoliopsida</taxon>
        <taxon>eudicotyledons</taxon>
        <taxon>Gunneridae</taxon>
        <taxon>Pentapetalae</taxon>
        <taxon>rosids</taxon>
        <taxon>malvids</taxon>
        <taxon>Brassicales</taxon>
        <taxon>Brassicaceae</taxon>
        <taxon>Camelineae</taxon>
        <taxon>Arabidopsis</taxon>
    </lineage>
</organism>
<proteinExistence type="predicted"/>
<dbReference type="AlphaFoldDB" id="A0A178UGE8"/>
<sequence length="421" mass="48327">MDRISLLPDDFLLHILSLLPTKDVLNTSVLSKRWRYLWKLVPKLQYSLIDKNADHGTFVRFVDRSLLLSMAPVLESLHLKLGRQCSEVDIGFWVRIAVEKGLCELDFDYEHYKTEPCRLPQSLFTCGTLTVLKLKNVSLKDVQFPVCFKLLKTLHLEYVIFLDKETPQKLLSSCPILEVFDLTRDDDDVDNVMSFSVMVPSLQRFIYCGGSGAELVMNTPSLRYLKLSGCGYECMIGNLPEIVEAHVEVACSTDDILTSLASVKRLLLCLPTEPELPTGTIFHQLEHLEFCSCCTEWDILMFMLKHSPKLRSLKLNETHGYTIVSQSDPMFHWEEPSSVPETLMFVLETLEWRNYRGLKMENELASFLLKHSRRLKIATFSPADCKQVRIELRTTVGMKYRILMELARLPRGSAECELVFG</sequence>
<dbReference type="SMART" id="SM00579">
    <property type="entry name" value="FBD"/>
    <property type="match status" value="1"/>
</dbReference>
<evidence type="ECO:0000313" key="2">
    <source>
        <dbReference type="EMBL" id="OAO92247.1"/>
    </source>
</evidence>
<dbReference type="Pfam" id="PF08387">
    <property type="entry name" value="FBD"/>
    <property type="match status" value="1"/>
</dbReference>